<dbReference type="EMBL" id="MAYG01000023">
    <property type="protein sequence ID" value="OCA70074.1"/>
    <property type="molecule type" value="Genomic_DNA"/>
</dbReference>
<protein>
    <submittedName>
        <fullName evidence="1">Phosphate ABC transporter substrate-binding protein</fullName>
    </submittedName>
</protein>
<dbReference type="AlphaFoldDB" id="A0A1B8ZET4"/>
<accession>A0A1B8ZET4</accession>
<proteinExistence type="predicted"/>
<name>A0A1B8ZET4_9FLAO</name>
<evidence type="ECO:0000313" key="2">
    <source>
        <dbReference type="Proteomes" id="UP000093432"/>
    </source>
</evidence>
<sequence>MKKIKTLKQIFGINEYGLIDFPAKISGTQISRLMYGNEMGCSHCFPHGFEVINAKELKFQRNWKKYRRTRWKNKK</sequence>
<evidence type="ECO:0000313" key="1">
    <source>
        <dbReference type="EMBL" id="OCA70074.1"/>
    </source>
</evidence>
<dbReference type="OrthoDB" id="981954at2"/>
<dbReference type="STRING" id="651561.BBI00_19695"/>
<gene>
    <name evidence="1" type="ORF">BBI00_19695</name>
</gene>
<organism evidence="1 2">
    <name type="scientific">Chryseobacterium arthrosphaerae</name>
    <dbReference type="NCBI Taxonomy" id="651561"/>
    <lineage>
        <taxon>Bacteria</taxon>
        <taxon>Pseudomonadati</taxon>
        <taxon>Bacteroidota</taxon>
        <taxon>Flavobacteriia</taxon>
        <taxon>Flavobacteriales</taxon>
        <taxon>Weeksellaceae</taxon>
        <taxon>Chryseobacterium group</taxon>
        <taxon>Chryseobacterium</taxon>
    </lineage>
</organism>
<dbReference type="RefSeq" id="WP_065400570.1">
    <property type="nucleotide sequence ID" value="NZ_MAYG01000023.1"/>
</dbReference>
<comment type="caution">
    <text evidence="1">The sequence shown here is derived from an EMBL/GenBank/DDBJ whole genome shotgun (WGS) entry which is preliminary data.</text>
</comment>
<reference evidence="2" key="1">
    <citation type="submission" date="2016-07" db="EMBL/GenBank/DDBJ databases">
        <authorList>
            <person name="Florea S."/>
            <person name="Webb J.S."/>
            <person name="Jaromczyk J."/>
            <person name="Schardl C.L."/>
        </authorList>
    </citation>
    <scope>NUCLEOTIDE SEQUENCE [LARGE SCALE GENOMIC DNA]</scope>
    <source>
        <strain evidence="2">CC-VM-7</strain>
    </source>
</reference>
<dbReference type="Proteomes" id="UP000093432">
    <property type="component" value="Unassembled WGS sequence"/>
</dbReference>